<comment type="similarity">
    <text evidence="3">Belongs to the cytochrome P450 family.</text>
</comment>
<comment type="caution">
    <text evidence="11">The sequence shown here is derived from an EMBL/GenBank/DDBJ whole genome shotgun (WGS) entry which is preliminary data.</text>
</comment>
<evidence type="ECO:0000256" key="1">
    <source>
        <dbReference type="ARBA" id="ARBA00001971"/>
    </source>
</evidence>
<dbReference type="SUPFAM" id="SSF48264">
    <property type="entry name" value="Cytochrome P450"/>
    <property type="match status" value="2"/>
</dbReference>
<organism evidence="11 12">
    <name type="scientific">Serendipita indica (strain DSM 11827)</name>
    <name type="common">Root endophyte fungus</name>
    <name type="synonym">Piriformospora indica</name>
    <dbReference type="NCBI Taxonomy" id="1109443"/>
    <lineage>
        <taxon>Eukaryota</taxon>
        <taxon>Fungi</taxon>
        <taxon>Dikarya</taxon>
        <taxon>Basidiomycota</taxon>
        <taxon>Agaricomycotina</taxon>
        <taxon>Agaricomycetes</taxon>
        <taxon>Sebacinales</taxon>
        <taxon>Serendipitaceae</taxon>
        <taxon>Serendipita</taxon>
    </lineage>
</organism>
<evidence type="ECO:0000256" key="3">
    <source>
        <dbReference type="ARBA" id="ARBA00010617"/>
    </source>
</evidence>
<evidence type="ECO:0000313" key="11">
    <source>
        <dbReference type="EMBL" id="CCA70262.1"/>
    </source>
</evidence>
<keyword evidence="6" id="KW-0560">Oxidoreductase</keyword>
<dbReference type="InterPro" id="IPR050121">
    <property type="entry name" value="Cytochrome_P450_monoxygenase"/>
</dbReference>
<evidence type="ECO:0000313" key="12">
    <source>
        <dbReference type="Proteomes" id="UP000007148"/>
    </source>
</evidence>
<dbReference type="InterPro" id="IPR036396">
    <property type="entry name" value="Cyt_P450_sf"/>
</dbReference>
<dbReference type="PRINTS" id="PR00385">
    <property type="entry name" value="P450"/>
</dbReference>
<dbReference type="Gene3D" id="1.10.630.10">
    <property type="entry name" value="Cytochrome P450"/>
    <property type="match status" value="3"/>
</dbReference>
<evidence type="ECO:0000256" key="6">
    <source>
        <dbReference type="ARBA" id="ARBA00023002"/>
    </source>
</evidence>
<dbReference type="PROSITE" id="PS00086">
    <property type="entry name" value="CYTOCHROME_P450"/>
    <property type="match status" value="1"/>
</dbReference>
<evidence type="ECO:0000256" key="4">
    <source>
        <dbReference type="ARBA" id="ARBA00022617"/>
    </source>
</evidence>
<feature type="compositionally biased region" description="Low complexity" evidence="10">
    <location>
        <begin position="366"/>
        <end position="378"/>
    </location>
</feature>
<dbReference type="HOGENOM" id="CLU_001570_25_0_1"/>
<comment type="pathway">
    <text evidence="2">Secondary metabolite biosynthesis.</text>
</comment>
<reference evidence="11 12" key="1">
    <citation type="journal article" date="2011" name="PLoS Pathog.">
        <title>Endophytic Life Strategies Decoded by Genome and Transcriptome Analyses of the Mutualistic Root Symbiont Piriformospora indica.</title>
        <authorList>
            <person name="Zuccaro A."/>
            <person name="Lahrmann U."/>
            <person name="Guldener U."/>
            <person name="Langen G."/>
            <person name="Pfiffi S."/>
            <person name="Biedenkopf D."/>
            <person name="Wong P."/>
            <person name="Samans B."/>
            <person name="Grimm C."/>
            <person name="Basiewicz M."/>
            <person name="Murat C."/>
            <person name="Martin F."/>
            <person name="Kogel K.H."/>
        </authorList>
    </citation>
    <scope>NUCLEOTIDE SEQUENCE [LARGE SCALE GENOMIC DNA]</scope>
    <source>
        <strain evidence="11 12">DSM 11827</strain>
    </source>
</reference>
<proteinExistence type="inferred from homology"/>
<dbReference type="PANTHER" id="PTHR24305">
    <property type="entry name" value="CYTOCHROME P450"/>
    <property type="match status" value="1"/>
</dbReference>
<evidence type="ECO:0000256" key="9">
    <source>
        <dbReference type="PIRSR" id="PIRSR602401-1"/>
    </source>
</evidence>
<dbReference type="InterPro" id="IPR001128">
    <property type="entry name" value="Cyt_P450"/>
</dbReference>
<dbReference type="OrthoDB" id="1470350at2759"/>
<feature type="binding site" description="axial binding residue" evidence="9">
    <location>
        <position position="710"/>
    </location>
    <ligand>
        <name>heme</name>
        <dbReference type="ChEBI" id="CHEBI:30413"/>
    </ligand>
    <ligandPart>
        <name>Fe</name>
        <dbReference type="ChEBI" id="CHEBI:18248"/>
    </ligandPart>
</feature>
<sequence length="772" mass="86919">MVSDFPGLRLIVSPMCTLGLVLPRLPMPLYTYPGFSFPWNLKHAGLFKLFGCDTVSLCGWDGRAILYTCDVPFLTRMASYSGSTVFPKPIEEYGVLSYFGDNVVIAEHANWRRQRKVSAPAFSSKMFERLWIDMASIVREMLHEERWEERTRDFVGPLPMVPQQAEYVAATGEIYYPHVVDLTLRMALAAIARTGFGIEFEWRSDESFTKSCSSFGQPFWKSILATFLRIVYQLANSVIPTIVLDDVVRAVTTFAATNQHRRGDSPLHLALQTTCKAIITLFEITTVPHQHTMRLQEALHLVAKESTLKLAISSLPSWLKCLPFRRVSRMNMAFDCLHRELKNMIASRRQEIAMFMEGSLESMSMSSMCDSDESGSSGLPSASTFGSQLQEKEEPFDLLSNLVRSAIQTERVGGQSLSEDEIIGNAYIYLLAGHETTAHSMAWTLALLAAYPEEQEKAYHEIMEHDSQEDTIIRDYPKFKFLLACYYETLRLFPPVQQIPKVAAEDTQILIDKSNKVGSDSPVPAQQSEQRLMPPSESFSDRKLGTFPSLDSEASLTPSPSRVFGNHRRHKLPPLIIPARNQTHHQLDFSSSLPSLPSTPVASPMRETMAYVGTPVSGNTPSSLRSEFIGPAPFVQLSKDGSKVKRSELSSNEEQVSLIIKKGTIIFISPPAVHYNPKYWEEPEKFTPERFLKPYCRSAFIPFGVGTRACLGRKFSEVESVCMLVHLLRSYSVHLPLLPGQTVEEARAKFSRASVRITLTPDKVPLVFRRRK</sequence>
<feature type="region of interest" description="Disordered" evidence="10">
    <location>
        <begin position="513"/>
        <end position="567"/>
    </location>
</feature>
<evidence type="ECO:0000256" key="7">
    <source>
        <dbReference type="ARBA" id="ARBA00023004"/>
    </source>
</evidence>
<accession>G4TG33</accession>
<protein>
    <submittedName>
        <fullName evidence="11">Related to cytochrome P450 3A7</fullName>
    </submittedName>
</protein>
<dbReference type="Pfam" id="PF00067">
    <property type="entry name" value="p450"/>
    <property type="match status" value="2"/>
</dbReference>
<dbReference type="GO" id="GO:0005506">
    <property type="term" value="F:iron ion binding"/>
    <property type="evidence" value="ECO:0007669"/>
    <property type="project" value="InterPro"/>
</dbReference>
<feature type="region of interest" description="Disordered" evidence="10">
    <location>
        <begin position="366"/>
        <end position="386"/>
    </location>
</feature>
<dbReference type="GO" id="GO:0016705">
    <property type="term" value="F:oxidoreductase activity, acting on paired donors, with incorporation or reduction of molecular oxygen"/>
    <property type="evidence" value="ECO:0007669"/>
    <property type="project" value="InterPro"/>
</dbReference>
<dbReference type="PRINTS" id="PR00463">
    <property type="entry name" value="EP450I"/>
</dbReference>
<dbReference type="AlphaFoldDB" id="G4TG33"/>
<dbReference type="EMBL" id="CAFZ01000077">
    <property type="protein sequence ID" value="CCA70262.1"/>
    <property type="molecule type" value="Genomic_DNA"/>
</dbReference>
<dbReference type="InterPro" id="IPR017972">
    <property type="entry name" value="Cyt_P450_CS"/>
</dbReference>
<keyword evidence="5 9" id="KW-0479">Metal-binding</keyword>
<evidence type="ECO:0000256" key="8">
    <source>
        <dbReference type="ARBA" id="ARBA00023033"/>
    </source>
</evidence>
<dbReference type="Proteomes" id="UP000007148">
    <property type="component" value="Unassembled WGS sequence"/>
</dbReference>
<keyword evidence="4 9" id="KW-0349">Heme</keyword>
<evidence type="ECO:0000256" key="10">
    <source>
        <dbReference type="SAM" id="MobiDB-lite"/>
    </source>
</evidence>
<dbReference type="eggNOG" id="KOG0157">
    <property type="taxonomic scope" value="Eukaryota"/>
</dbReference>
<evidence type="ECO:0000256" key="2">
    <source>
        <dbReference type="ARBA" id="ARBA00005179"/>
    </source>
</evidence>
<dbReference type="STRING" id="1109443.G4TG33"/>
<name>G4TG33_SERID</name>
<dbReference type="GO" id="GO:0020037">
    <property type="term" value="F:heme binding"/>
    <property type="evidence" value="ECO:0007669"/>
    <property type="project" value="InterPro"/>
</dbReference>
<keyword evidence="8" id="KW-0503">Monooxygenase</keyword>
<dbReference type="PANTHER" id="PTHR24305:SF166">
    <property type="entry name" value="CYTOCHROME P450 12A4, MITOCHONDRIAL-RELATED"/>
    <property type="match status" value="1"/>
</dbReference>
<evidence type="ECO:0000256" key="5">
    <source>
        <dbReference type="ARBA" id="ARBA00022723"/>
    </source>
</evidence>
<gene>
    <name evidence="11" type="ORF">PIIN_04201</name>
</gene>
<keyword evidence="12" id="KW-1185">Reference proteome</keyword>
<dbReference type="InterPro" id="IPR002401">
    <property type="entry name" value="Cyt_P450_E_grp-I"/>
</dbReference>
<dbReference type="GO" id="GO:0004497">
    <property type="term" value="F:monooxygenase activity"/>
    <property type="evidence" value="ECO:0007669"/>
    <property type="project" value="UniProtKB-KW"/>
</dbReference>
<keyword evidence="7 9" id="KW-0408">Iron</keyword>
<comment type="cofactor">
    <cofactor evidence="1 9">
        <name>heme</name>
        <dbReference type="ChEBI" id="CHEBI:30413"/>
    </cofactor>
</comment>
<dbReference type="InParanoid" id="G4TG33"/>
<dbReference type="eggNOG" id="KOG0158">
    <property type="taxonomic scope" value="Eukaryota"/>
</dbReference>